<dbReference type="EnsemblMetazoa" id="PHUM248230-RA">
    <property type="protein sequence ID" value="PHUM248230-PA"/>
    <property type="gene ID" value="PHUM248230"/>
</dbReference>
<feature type="transmembrane region" description="Helical" evidence="1">
    <location>
        <begin position="7"/>
        <end position="30"/>
    </location>
</feature>
<keyword evidence="1" id="KW-0812">Transmembrane</keyword>
<dbReference type="EMBL" id="AAZO01002876">
    <property type="status" value="NOT_ANNOTATED_CDS"/>
    <property type="molecule type" value="Genomic_DNA"/>
</dbReference>
<reference evidence="3" key="2">
    <citation type="submission" date="2007-04" db="EMBL/GenBank/DDBJ databases">
        <title>The genome of the human body louse.</title>
        <authorList>
            <consortium name="The Human Body Louse Genome Consortium"/>
            <person name="Kirkness E."/>
            <person name="Walenz B."/>
            <person name="Hass B."/>
            <person name="Bruggner R."/>
            <person name="Strausberg R."/>
        </authorList>
    </citation>
    <scope>NUCLEOTIDE SEQUENCE</scope>
    <source>
        <strain evidence="3">USDA</strain>
    </source>
</reference>
<feature type="transmembrane region" description="Helical" evidence="1">
    <location>
        <begin position="91"/>
        <end position="111"/>
    </location>
</feature>
<dbReference type="Proteomes" id="UP000009046">
    <property type="component" value="Unassembled WGS sequence"/>
</dbReference>
<keyword evidence="5" id="KW-1185">Reference proteome</keyword>
<dbReference type="InterPro" id="IPR019402">
    <property type="entry name" value="CWH43_N"/>
</dbReference>
<dbReference type="VEuPathDB" id="VectorBase:PHUM248230"/>
<reference evidence="4" key="3">
    <citation type="submission" date="2021-02" db="UniProtKB">
        <authorList>
            <consortium name="EnsemblMetazoa"/>
        </authorList>
    </citation>
    <scope>IDENTIFICATION</scope>
    <source>
        <strain evidence="4">USDA</strain>
    </source>
</reference>
<evidence type="ECO:0000259" key="2">
    <source>
        <dbReference type="Pfam" id="PF10277"/>
    </source>
</evidence>
<accession>E0VJN4</accession>
<name>E0VJN4_PEDHC</name>
<dbReference type="Pfam" id="PF10277">
    <property type="entry name" value="Frag1"/>
    <property type="match status" value="1"/>
</dbReference>
<organism>
    <name type="scientific">Pediculus humanus subsp. corporis</name>
    <name type="common">Body louse</name>
    <dbReference type="NCBI Taxonomy" id="121224"/>
    <lineage>
        <taxon>Eukaryota</taxon>
        <taxon>Metazoa</taxon>
        <taxon>Ecdysozoa</taxon>
        <taxon>Arthropoda</taxon>
        <taxon>Hexapoda</taxon>
        <taxon>Insecta</taxon>
        <taxon>Pterygota</taxon>
        <taxon>Neoptera</taxon>
        <taxon>Paraneoptera</taxon>
        <taxon>Psocodea</taxon>
        <taxon>Troctomorpha</taxon>
        <taxon>Phthiraptera</taxon>
        <taxon>Anoplura</taxon>
        <taxon>Pediculidae</taxon>
        <taxon>Pediculus</taxon>
    </lineage>
</organism>
<gene>
    <name evidence="4" type="primary">8238775</name>
    <name evidence="3" type="ORF">Phum_PHUM248230</name>
</gene>
<sequence length="113" mass="12867">MERLARIVVVGYVVITFISVIITYCFSILLDHNNPFLPTLSLLGNEPLESTIFTQCFVVDATILMVVVQLKFVHVYHNLIKLKASKNEFKTNLFGVYAGYLSGTARFILFYKL</sequence>
<evidence type="ECO:0000313" key="4">
    <source>
        <dbReference type="EnsemblMetazoa" id="PHUM248230-PA"/>
    </source>
</evidence>
<dbReference type="GeneID" id="8238775"/>
<dbReference type="AlphaFoldDB" id="E0VJN4"/>
<proteinExistence type="predicted"/>
<protein>
    <recommendedName>
        <fullName evidence="2">CWH43-like N-terminal domain-containing protein</fullName>
    </recommendedName>
</protein>
<dbReference type="InParanoid" id="E0VJN4"/>
<dbReference type="EMBL" id="DS235226">
    <property type="protein sequence ID" value="EEB13590.1"/>
    <property type="molecule type" value="Genomic_DNA"/>
</dbReference>
<evidence type="ECO:0000256" key="1">
    <source>
        <dbReference type="SAM" id="Phobius"/>
    </source>
</evidence>
<feature type="domain" description="CWH43-like N-terminal" evidence="2">
    <location>
        <begin position="6"/>
        <end position="105"/>
    </location>
</feature>
<dbReference type="CTD" id="8238775"/>
<reference evidence="3" key="1">
    <citation type="submission" date="2007-04" db="EMBL/GenBank/DDBJ databases">
        <title>Annotation of Pediculus humanus corporis strain USDA.</title>
        <authorList>
            <person name="Kirkness E."/>
            <person name="Hannick L."/>
            <person name="Hass B."/>
            <person name="Bruggner R."/>
            <person name="Lawson D."/>
            <person name="Bidwell S."/>
            <person name="Joardar V."/>
            <person name="Caler E."/>
            <person name="Walenz B."/>
            <person name="Inman J."/>
            <person name="Schobel S."/>
            <person name="Galinsky K."/>
            <person name="Amedeo P."/>
            <person name="Strausberg R."/>
        </authorList>
    </citation>
    <scope>NUCLEOTIDE SEQUENCE</scope>
    <source>
        <strain evidence="3">USDA</strain>
    </source>
</reference>
<feature type="transmembrane region" description="Helical" evidence="1">
    <location>
        <begin position="50"/>
        <end position="70"/>
    </location>
</feature>
<dbReference type="RefSeq" id="XP_002426328.1">
    <property type="nucleotide sequence ID" value="XM_002426283.1"/>
</dbReference>
<dbReference type="HOGENOM" id="CLU_2136435_0_0_1"/>
<keyword evidence="1" id="KW-1133">Transmembrane helix</keyword>
<dbReference type="KEGG" id="phu:Phum_PHUM248230"/>
<evidence type="ECO:0000313" key="5">
    <source>
        <dbReference type="Proteomes" id="UP000009046"/>
    </source>
</evidence>
<evidence type="ECO:0000313" key="3">
    <source>
        <dbReference type="EMBL" id="EEB13590.1"/>
    </source>
</evidence>
<keyword evidence="1" id="KW-0472">Membrane</keyword>